<protein>
    <submittedName>
        <fullName evidence="2">Uncharacterized protein</fullName>
    </submittedName>
</protein>
<evidence type="ECO:0000256" key="1">
    <source>
        <dbReference type="SAM" id="MobiDB-lite"/>
    </source>
</evidence>
<proteinExistence type="predicted"/>
<comment type="caution">
    <text evidence="2">The sequence shown here is derived from an EMBL/GenBank/DDBJ whole genome shotgun (WGS) entry which is preliminary data.</text>
</comment>
<dbReference type="AlphaFoldDB" id="A0A2S9YQI9"/>
<name>A0A2S9YQI9_9BACT</name>
<sequence length="1052" mass="115761">MISVVGIAVAMLVFTLVAPLVAWLDGAGARAVAAPGEGPEIDDAGRAAPDSAARPDDPALDVEDPAVDSADVPEAETGADADADADVETETPAPADPKKSEATVARVHVELTVWRGGDRPREGDRIARRRAEVEGRARYELTGPAHANQHLVLLDYAELLRDEPRELDEIALSTYVAGPSERARTIIASVHADGRELTPTRVGARRDLVIELPAGVTEVTVEYRVEVPHRYWPLGCVWRRCSLSGAIAPLPSEPARGGVWLPSGGRVVTPVEWVVERARFGAVPSWEPGSEPTTAEAKALDGQELVVTREAIDPRAVIAYPSVFWGPRWHHTETWHRGVRVRVLHISVRPGDQYPNENLFHPIHDVAGHVLSIASAAIDIASVVSIEPPPDAELTVVQGPLRSDVSMFHPTAVMVSDQYLELFATKRLAKFHDIQVARSICDLLAYAHFSGRHDSSTDLWLSGAFGVVLAQLWQRARDLRDEYAVDLLAAWTFVPAIDSFLYSGQASFSSAYFRGSEDQWPVRHHPLFFANELPSGRRIHEKLSDLLDDPQLAGLYAELGHNPDSDPRVVAERAWGRELGWFFDQWLGPYPEVDYAITDVRSRKADDGRWHHEITISRDSDRPLVEPIQVYVRERGGHDHYLVWNGEAAPGADLLDQPSVAQHVFTLSTERRLESVRLDPRARLVEVSRIPGGATRSARGDSSDPLFNNRIPAKTRFVYRGFGFSVAASELATASTTQARFNAISAAIAFEASLRRDLRRTAEFYAYTNGEANLGGRTRFNFYFGAKRNRQQRRLRLSNTNSVAWLNTGGLDQAGGMRLVERLSLSHSTYKYGGWPERGHIVYGGISGSQTIRLDGSDDHRFSLNFDAGWAQMWPLAHNHVLATLVEVGLVVPLASRLEFRSLNRGGGIGALTGFTSNELYGRAVARSLVEYRHVILDDLRIPLLNLIFVRTISGALFGGVTSMSGCDDYGGWFGSDSWYGQVGYGLAARFTWLGVAPQLLRVDAAVPLGRRGGATCLGETLPDYLAEVQGIDDVDRLLPPFNINVTFSHPF</sequence>
<dbReference type="Proteomes" id="UP000238823">
    <property type="component" value="Unassembled WGS sequence"/>
</dbReference>
<evidence type="ECO:0000313" key="2">
    <source>
        <dbReference type="EMBL" id="PRQ07364.1"/>
    </source>
</evidence>
<accession>A0A2S9YQI9</accession>
<evidence type="ECO:0000313" key="3">
    <source>
        <dbReference type="Proteomes" id="UP000238823"/>
    </source>
</evidence>
<dbReference type="EMBL" id="PVNL01000057">
    <property type="protein sequence ID" value="PRQ07364.1"/>
    <property type="molecule type" value="Genomic_DNA"/>
</dbReference>
<reference evidence="2 3" key="1">
    <citation type="submission" date="2018-03" db="EMBL/GenBank/DDBJ databases">
        <title>Draft Genome Sequences of the Obligatory Marine Myxobacteria Enhygromyxa salina SWB007.</title>
        <authorList>
            <person name="Poehlein A."/>
            <person name="Moghaddam J.A."/>
            <person name="Harms H."/>
            <person name="Alanjari M."/>
            <person name="Koenig G.M."/>
            <person name="Daniel R."/>
            <person name="Schaeberle T.F."/>
        </authorList>
    </citation>
    <scope>NUCLEOTIDE SEQUENCE [LARGE SCALE GENOMIC DNA]</scope>
    <source>
        <strain evidence="2 3">SWB007</strain>
    </source>
</reference>
<gene>
    <name evidence="2" type="ORF">ENSA7_30760</name>
</gene>
<feature type="compositionally biased region" description="Acidic residues" evidence="1">
    <location>
        <begin position="58"/>
        <end position="89"/>
    </location>
</feature>
<feature type="region of interest" description="Disordered" evidence="1">
    <location>
        <begin position="32"/>
        <end position="102"/>
    </location>
</feature>
<dbReference type="RefSeq" id="WP_106090069.1">
    <property type="nucleotide sequence ID" value="NZ_PVNL01000057.1"/>
</dbReference>
<organism evidence="2 3">
    <name type="scientific">Enhygromyxa salina</name>
    <dbReference type="NCBI Taxonomy" id="215803"/>
    <lineage>
        <taxon>Bacteria</taxon>
        <taxon>Pseudomonadati</taxon>
        <taxon>Myxococcota</taxon>
        <taxon>Polyangia</taxon>
        <taxon>Nannocystales</taxon>
        <taxon>Nannocystaceae</taxon>
        <taxon>Enhygromyxa</taxon>
    </lineage>
</organism>